<keyword evidence="1" id="KW-1133">Transmembrane helix</keyword>
<reference evidence="2" key="1">
    <citation type="submission" date="2017-05" db="UniProtKB">
        <authorList>
            <consortium name="EnsemblMetazoa"/>
        </authorList>
    </citation>
    <scope>IDENTIFICATION</scope>
</reference>
<organism evidence="2">
    <name type="scientific">Amphimedon queenslandica</name>
    <name type="common">Sponge</name>
    <dbReference type="NCBI Taxonomy" id="400682"/>
    <lineage>
        <taxon>Eukaryota</taxon>
        <taxon>Metazoa</taxon>
        <taxon>Porifera</taxon>
        <taxon>Demospongiae</taxon>
        <taxon>Heteroscleromorpha</taxon>
        <taxon>Haplosclerida</taxon>
        <taxon>Niphatidae</taxon>
        <taxon>Amphimedon</taxon>
    </lineage>
</organism>
<keyword evidence="1" id="KW-0472">Membrane</keyword>
<evidence type="ECO:0000256" key="1">
    <source>
        <dbReference type="SAM" id="Phobius"/>
    </source>
</evidence>
<sequence length="123" mass="13052">AADSRYANAGFTIASLALLNPPSTTIVVTPTASVTPTDDGLSAGQIAGITIGVVIGAFLIIIIITSVGCLVCYRKKSNKVLKKNDDDDFTVENLYYEHTARNPEGSVQSIKLKFAQDSDSNDE</sequence>
<evidence type="ECO:0000313" key="2">
    <source>
        <dbReference type="EnsemblMetazoa" id="Aqu2.1.10954_001"/>
    </source>
</evidence>
<dbReference type="EnsemblMetazoa" id="Aqu2.1.10954_001">
    <property type="protein sequence ID" value="Aqu2.1.10954_001"/>
    <property type="gene ID" value="Aqu2.1.10954"/>
</dbReference>
<dbReference type="AlphaFoldDB" id="A0A1X7T8S1"/>
<accession>A0A1X7T8S1</accession>
<name>A0A1X7T8S1_AMPQE</name>
<feature type="transmembrane region" description="Helical" evidence="1">
    <location>
        <begin position="46"/>
        <end position="73"/>
    </location>
</feature>
<dbReference type="InParanoid" id="A0A1X7T8S1"/>
<protein>
    <submittedName>
        <fullName evidence="2">Uncharacterized protein</fullName>
    </submittedName>
</protein>
<proteinExistence type="predicted"/>
<keyword evidence="1" id="KW-0812">Transmembrane</keyword>